<dbReference type="Proteomes" id="UP000239590">
    <property type="component" value="Unassembled WGS sequence"/>
</dbReference>
<dbReference type="Gene3D" id="1.10.1740.10">
    <property type="match status" value="1"/>
</dbReference>
<keyword evidence="3" id="KW-0731">Sigma factor</keyword>
<name>A0A2S7II80_9BACT</name>
<protein>
    <submittedName>
        <fullName evidence="7">RNA polymerase subunit sigma-70</fullName>
    </submittedName>
</protein>
<evidence type="ECO:0000256" key="3">
    <source>
        <dbReference type="ARBA" id="ARBA00023082"/>
    </source>
</evidence>
<dbReference type="InterPro" id="IPR036388">
    <property type="entry name" value="WH-like_DNA-bd_sf"/>
</dbReference>
<sequence length="195" mass="22428">MRLLTEEVLLQLASEGHANAFAELHDRYRPLLYRFVYSIVKSSDVTKDICQEVFLRIWEDRGRLPEISAFKSYLLTAGKNLSLNVLKKVLSEEKNLSSFVKTYEQTSSSVDDEWQTIEYQRFIQSVLATLPNQSRRVFELCRQQGLSYEEVAAELGVSRNIIKKHMVRSMKVLKIAVEKDLGITFSVLATVLFEG</sequence>
<evidence type="ECO:0000256" key="4">
    <source>
        <dbReference type="ARBA" id="ARBA00023163"/>
    </source>
</evidence>
<dbReference type="SUPFAM" id="SSF88659">
    <property type="entry name" value="Sigma3 and sigma4 domains of RNA polymerase sigma factors"/>
    <property type="match status" value="1"/>
</dbReference>
<dbReference type="AlphaFoldDB" id="A0A2S7II80"/>
<evidence type="ECO:0000313" key="7">
    <source>
        <dbReference type="EMBL" id="PQA55643.1"/>
    </source>
</evidence>
<keyword evidence="4" id="KW-0804">Transcription</keyword>
<dbReference type="NCBIfam" id="TIGR02937">
    <property type="entry name" value="sigma70-ECF"/>
    <property type="match status" value="1"/>
</dbReference>
<dbReference type="GO" id="GO:0016987">
    <property type="term" value="F:sigma factor activity"/>
    <property type="evidence" value="ECO:0007669"/>
    <property type="project" value="UniProtKB-KW"/>
</dbReference>
<dbReference type="CDD" id="cd06171">
    <property type="entry name" value="Sigma70_r4"/>
    <property type="match status" value="1"/>
</dbReference>
<dbReference type="InterPro" id="IPR007627">
    <property type="entry name" value="RNA_pol_sigma70_r2"/>
</dbReference>
<comment type="similarity">
    <text evidence="1">Belongs to the sigma-70 factor family. ECF subfamily.</text>
</comment>
<dbReference type="InterPro" id="IPR039425">
    <property type="entry name" value="RNA_pol_sigma-70-like"/>
</dbReference>
<dbReference type="OrthoDB" id="799938at2"/>
<dbReference type="PANTHER" id="PTHR43133">
    <property type="entry name" value="RNA POLYMERASE ECF-TYPE SIGMA FACTO"/>
    <property type="match status" value="1"/>
</dbReference>
<dbReference type="InterPro" id="IPR013324">
    <property type="entry name" value="RNA_pol_sigma_r3/r4-like"/>
</dbReference>
<reference evidence="8" key="1">
    <citation type="submission" date="2018-02" db="EMBL/GenBank/DDBJ databases">
        <title>Genome sequencing of Solimonas sp. HR-BB.</title>
        <authorList>
            <person name="Lee Y."/>
            <person name="Jeon C.O."/>
        </authorList>
    </citation>
    <scope>NUCLEOTIDE SEQUENCE [LARGE SCALE GENOMIC DNA]</scope>
    <source>
        <strain evidence="8">HR-U</strain>
    </source>
</reference>
<organism evidence="7 8">
    <name type="scientific">Siphonobacter curvatus</name>
    <dbReference type="NCBI Taxonomy" id="2094562"/>
    <lineage>
        <taxon>Bacteria</taxon>
        <taxon>Pseudomonadati</taxon>
        <taxon>Bacteroidota</taxon>
        <taxon>Cytophagia</taxon>
        <taxon>Cytophagales</taxon>
        <taxon>Cytophagaceae</taxon>
        <taxon>Siphonobacter</taxon>
    </lineage>
</organism>
<dbReference type="InterPro" id="IPR013249">
    <property type="entry name" value="RNA_pol_sigma70_r4_t2"/>
</dbReference>
<evidence type="ECO:0000259" key="6">
    <source>
        <dbReference type="Pfam" id="PF08281"/>
    </source>
</evidence>
<dbReference type="PANTHER" id="PTHR43133:SF46">
    <property type="entry name" value="RNA POLYMERASE SIGMA-70 FACTOR ECF SUBFAMILY"/>
    <property type="match status" value="1"/>
</dbReference>
<dbReference type="RefSeq" id="WP_104715104.1">
    <property type="nucleotide sequence ID" value="NZ_PTRA01000004.1"/>
</dbReference>
<gene>
    <name evidence="7" type="ORF">C5O19_19730</name>
</gene>
<dbReference type="EMBL" id="PTRA01000004">
    <property type="protein sequence ID" value="PQA55643.1"/>
    <property type="molecule type" value="Genomic_DNA"/>
</dbReference>
<accession>A0A2S7II80</accession>
<dbReference type="SUPFAM" id="SSF88946">
    <property type="entry name" value="Sigma2 domain of RNA polymerase sigma factors"/>
    <property type="match status" value="1"/>
</dbReference>
<feature type="domain" description="RNA polymerase sigma factor 70 region 4 type 2" evidence="6">
    <location>
        <begin position="123"/>
        <end position="171"/>
    </location>
</feature>
<evidence type="ECO:0000259" key="5">
    <source>
        <dbReference type="Pfam" id="PF04542"/>
    </source>
</evidence>
<dbReference type="Gene3D" id="1.10.10.10">
    <property type="entry name" value="Winged helix-like DNA-binding domain superfamily/Winged helix DNA-binding domain"/>
    <property type="match status" value="1"/>
</dbReference>
<dbReference type="GO" id="GO:0003677">
    <property type="term" value="F:DNA binding"/>
    <property type="evidence" value="ECO:0007669"/>
    <property type="project" value="InterPro"/>
</dbReference>
<dbReference type="GO" id="GO:0006352">
    <property type="term" value="P:DNA-templated transcription initiation"/>
    <property type="evidence" value="ECO:0007669"/>
    <property type="project" value="InterPro"/>
</dbReference>
<dbReference type="NCBIfam" id="TIGR02985">
    <property type="entry name" value="Sig70_bacteroi1"/>
    <property type="match status" value="1"/>
</dbReference>
<keyword evidence="8" id="KW-1185">Reference proteome</keyword>
<feature type="domain" description="RNA polymerase sigma-70 region 2" evidence="5">
    <location>
        <begin position="25"/>
        <end position="88"/>
    </location>
</feature>
<evidence type="ECO:0000256" key="1">
    <source>
        <dbReference type="ARBA" id="ARBA00010641"/>
    </source>
</evidence>
<dbReference type="Pfam" id="PF04542">
    <property type="entry name" value="Sigma70_r2"/>
    <property type="match status" value="1"/>
</dbReference>
<dbReference type="InterPro" id="IPR014284">
    <property type="entry name" value="RNA_pol_sigma-70_dom"/>
</dbReference>
<comment type="caution">
    <text evidence="7">The sequence shown here is derived from an EMBL/GenBank/DDBJ whole genome shotgun (WGS) entry which is preliminary data.</text>
</comment>
<evidence type="ECO:0000256" key="2">
    <source>
        <dbReference type="ARBA" id="ARBA00023015"/>
    </source>
</evidence>
<dbReference type="InterPro" id="IPR014327">
    <property type="entry name" value="RNA_pol_sigma70_bacteroid"/>
</dbReference>
<evidence type="ECO:0000313" key="8">
    <source>
        <dbReference type="Proteomes" id="UP000239590"/>
    </source>
</evidence>
<keyword evidence="2" id="KW-0805">Transcription regulation</keyword>
<dbReference type="Pfam" id="PF08281">
    <property type="entry name" value="Sigma70_r4_2"/>
    <property type="match status" value="1"/>
</dbReference>
<dbReference type="InterPro" id="IPR013325">
    <property type="entry name" value="RNA_pol_sigma_r2"/>
</dbReference>
<proteinExistence type="inferred from homology"/>